<dbReference type="AlphaFoldDB" id="A0A2K3KDQ0"/>
<reference evidence="2 3" key="2">
    <citation type="journal article" date="2017" name="Front. Plant Sci.">
        <title>Gene Classification and Mining of Molecular Markers Useful in Red Clover (Trifolium pratense) Breeding.</title>
        <authorList>
            <person name="Istvanek J."/>
            <person name="Dluhosova J."/>
            <person name="Dluhos P."/>
            <person name="Patkova L."/>
            <person name="Nedelnik J."/>
            <person name="Repkova J."/>
        </authorList>
    </citation>
    <scope>NUCLEOTIDE SEQUENCE [LARGE SCALE GENOMIC DNA]</scope>
    <source>
        <strain evidence="3">cv. Tatra</strain>
        <tissue evidence="2">Young leaves</tissue>
    </source>
</reference>
<name>A0A2K3KDQ0_TRIPR</name>
<organism evidence="2 3">
    <name type="scientific">Trifolium pratense</name>
    <name type="common">Red clover</name>
    <dbReference type="NCBI Taxonomy" id="57577"/>
    <lineage>
        <taxon>Eukaryota</taxon>
        <taxon>Viridiplantae</taxon>
        <taxon>Streptophyta</taxon>
        <taxon>Embryophyta</taxon>
        <taxon>Tracheophyta</taxon>
        <taxon>Spermatophyta</taxon>
        <taxon>Magnoliopsida</taxon>
        <taxon>eudicotyledons</taxon>
        <taxon>Gunneridae</taxon>
        <taxon>Pentapetalae</taxon>
        <taxon>rosids</taxon>
        <taxon>fabids</taxon>
        <taxon>Fabales</taxon>
        <taxon>Fabaceae</taxon>
        <taxon>Papilionoideae</taxon>
        <taxon>50 kb inversion clade</taxon>
        <taxon>NPAAA clade</taxon>
        <taxon>Hologalegina</taxon>
        <taxon>IRL clade</taxon>
        <taxon>Trifolieae</taxon>
        <taxon>Trifolium</taxon>
    </lineage>
</organism>
<accession>A0A2K3KDQ0</accession>
<sequence length="21" mass="2341">MNQKQNEKGGGRNFAATVEFN</sequence>
<evidence type="ECO:0000313" key="3">
    <source>
        <dbReference type="Proteomes" id="UP000236291"/>
    </source>
</evidence>
<feature type="compositionally biased region" description="Basic and acidic residues" evidence="1">
    <location>
        <begin position="1"/>
        <end position="10"/>
    </location>
</feature>
<comment type="caution">
    <text evidence="2">The sequence shown here is derived from an EMBL/GenBank/DDBJ whole genome shotgun (WGS) entry which is preliminary data.</text>
</comment>
<reference evidence="2 3" key="1">
    <citation type="journal article" date="2014" name="Am. J. Bot.">
        <title>Genome assembly and annotation for red clover (Trifolium pratense; Fabaceae).</title>
        <authorList>
            <person name="Istvanek J."/>
            <person name="Jaros M."/>
            <person name="Krenek A."/>
            <person name="Repkova J."/>
        </authorList>
    </citation>
    <scope>NUCLEOTIDE SEQUENCE [LARGE SCALE GENOMIC DNA]</scope>
    <source>
        <strain evidence="3">cv. Tatra</strain>
        <tissue evidence="2">Young leaves</tissue>
    </source>
</reference>
<feature type="region of interest" description="Disordered" evidence="1">
    <location>
        <begin position="1"/>
        <end position="21"/>
    </location>
</feature>
<evidence type="ECO:0000313" key="2">
    <source>
        <dbReference type="EMBL" id="PNX64414.1"/>
    </source>
</evidence>
<proteinExistence type="predicted"/>
<gene>
    <name evidence="2" type="ORF">L195_g054006</name>
</gene>
<dbReference type="EMBL" id="ASHM01092966">
    <property type="protein sequence ID" value="PNX64414.1"/>
    <property type="molecule type" value="Genomic_DNA"/>
</dbReference>
<feature type="non-terminal residue" evidence="2">
    <location>
        <position position="21"/>
    </location>
</feature>
<evidence type="ECO:0000256" key="1">
    <source>
        <dbReference type="SAM" id="MobiDB-lite"/>
    </source>
</evidence>
<protein>
    <submittedName>
        <fullName evidence="2">Uncharacterized protein</fullName>
    </submittedName>
</protein>
<dbReference type="Proteomes" id="UP000236291">
    <property type="component" value="Unassembled WGS sequence"/>
</dbReference>